<proteinExistence type="predicted"/>
<dbReference type="Pfam" id="PF00855">
    <property type="entry name" value="PWWP"/>
    <property type="match status" value="1"/>
</dbReference>
<name>A0AAV4TXK1_CAEEX</name>
<dbReference type="InterPro" id="IPR000313">
    <property type="entry name" value="PWWP_dom"/>
</dbReference>
<keyword evidence="3" id="KW-0862">Zinc</keyword>
<dbReference type="EMBL" id="BPLR01011898">
    <property type="protein sequence ID" value="GIY49831.1"/>
    <property type="molecule type" value="Genomic_DNA"/>
</dbReference>
<evidence type="ECO:0000259" key="5">
    <source>
        <dbReference type="PROSITE" id="PS51050"/>
    </source>
</evidence>
<dbReference type="Proteomes" id="UP001054945">
    <property type="component" value="Unassembled WGS sequence"/>
</dbReference>
<feature type="compositionally biased region" description="Polar residues" evidence="4">
    <location>
        <begin position="439"/>
        <end position="455"/>
    </location>
</feature>
<organism evidence="6 7">
    <name type="scientific">Caerostris extrusa</name>
    <name type="common">Bark spider</name>
    <name type="synonym">Caerostris bankana</name>
    <dbReference type="NCBI Taxonomy" id="172846"/>
    <lineage>
        <taxon>Eukaryota</taxon>
        <taxon>Metazoa</taxon>
        <taxon>Ecdysozoa</taxon>
        <taxon>Arthropoda</taxon>
        <taxon>Chelicerata</taxon>
        <taxon>Arachnida</taxon>
        <taxon>Araneae</taxon>
        <taxon>Araneomorphae</taxon>
        <taxon>Entelegynae</taxon>
        <taxon>Araneoidea</taxon>
        <taxon>Araneidae</taxon>
        <taxon>Caerostris</taxon>
    </lineage>
</organism>
<dbReference type="PROSITE" id="PS51050">
    <property type="entry name" value="ZF_CW"/>
    <property type="match status" value="1"/>
</dbReference>
<feature type="region of interest" description="Disordered" evidence="4">
    <location>
        <begin position="681"/>
        <end position="708"/>
    </location>
</feature>
<evidence type="ECO:0000256" key="3">
    <source>
        <dbReference type="ARBA" id="ARBA00022833"/>
    </source>
</evidence>
<feature type="region of interest" description="Disordered" evidence="4">
    <location>
        <begin position="525"/>
        <end position="597"/>
    </location>
</feature>
<evidence type="ECO:0000256" key="2">
    <source>
        <dbReference type="ARBA" id="ARBA00022771"/>
    </source>
</evidence>
<evidence type="ECO:0000313" key="7">
    <source>
        <dbReference type="Proteomes" id="UP001054945"/>
    </source>
</evidence>
<reference evidence="6 7" key="1">
    <citation type="submission" date="2021-06" db="EMBL/GenBank/DDBJ databases">
        <title>Caerostris extrusa draft genome.</title>
        <authorList>
            <person name="Kono N."/>
            <person name="Arakawa K."/>
        </authorList>
    </citation>
    <scope>NUCLEOTIDE SEQUENCE [LARGE SCALE GENOMIC DNA]</scope>
</reference>
<feature type="domain" description="CW-type" evidence="5">
    <location>
        <begin position="248"/>
        <end position="308"/>
    </location>
</feature>
<comment type="caution">
    <text evidence="6">The sequence shown here is derived from an EMBL/GenBank/DDBJ whole genome shotgun (WGS) entry which is preliminary data.</text>
</comment>
<keyword evidence="1" id="KW-0479">Metal-binding</keyword>
<dbReference type="SUPFAM" id="SSF63748">
    <property type="entry name" value="Tudor/PWWP/MBT"/>
    <property type="match status" value="1"/>
</dbReference>
<feature type="compositionally biased region" description="Polar residues" evidence="4">
    <location>
        <begin position="526"/>
        <end position="537"/>
    </location>
</feature>
<evidence type="ECO:0000313" key="6">
    <source>
        <dbReference type="EMBL" id="GIY49831.1"/>
    </source>
</evidence>
<feature type="compositionally biased region" description="Basic and acidic residues" evidence="4">
    <location>
        <begin position="569"/>
        <end position="597"/>
    </location>
</feature>
<evidence type="ECO:0000256" key="1">
    <source>
        <dbReference type="ARBA" id="ARBA00022723"/>
    </source>
</evidence>
<keyword evidence="7" id="KW-1185">Reference proteome</keyword>
<sequence>MVRAIAAASGIEKSSVSRFINQLNMFGTVSPKWKNKYGSKCITSRTNKFLERHSKLHSCKTSTDLQRKYWLLVLEGIHRQYDKGSLKLHKIGIRLYSMTKLIFVQGFRTTFVRRKAREHIREQQLNQQVDRSKIREVNGVMLKNLKRPVNELTNQNDKTNAAQEFKTPNKKRIAKASFIPSTQNSVKTTNKFDTLSTDDNVEVEEPVQIHLRLDYFIIQIIGGKSFPIFGLILWKKCINRIISVIDVHKALWVWYSKLKKGKCIRCTNCDKWRPLPEDTVSTEGVWFCWMATIDGKPGSCEMPSNITEADLEDFSPGDVVAWLGEDSHSDGNYRRIENEHEEYHVTFFGPKPTRSWIRKYNIVCYGTSNYESLSKKIKNRHKKKGKRLQQAIQDAEEANNLSMKARVKKFGFLSRWKGSVSEYVFKQALHVSPHVKKGNSGTSRSQNCKSETTVLSKRKKTEDEHSETTVLSKRKKTEDEHSAPKQPAKRGRKKKVCKLPCCIVKCPESFTEEVSQVGRIVKEPNESANLNNKAPNSSKKEVATNGKEENTNEIKKDGDKPKSITFNHNNKDDGDNEKNIDDGEKNGSNKKNQETDKEVFVEISDDEMSQLNETSDSMTVKLNREYSELCSENSISGKEYANFIISEDKWLICDPLDIKMIVKSCHSTQQDFDCIKFNEPDSDEDSCDSEVKLSGGSSTSKRGIFEKPLHDRKDINNRSYSCLRVSKKT</sequence>
<feature type="region of interest" description="Disordered" evidence="4">
    <location>
        <begin position="434"/>
        <end position="491"/>
    </location>
</feature>
<accession>A0AAV4TXK1</accession>
<feature type="compositionally biased region" description="Basic and acidic residues" evidence="4">
    <location>
        <begin position="538"/>
        <end position="562"/>
    </location>
</feature>
<dbReference type="Pfam" id="PF07496">
    <property type="entry name" value="zf-CW"/>
    <property type="match status" value="1"/>
</dbReference>
<dbReference type="GO" id="GO:0008270">
    <property type="term" value="F:zinc ion binding"/>
    <property type="evidence" value="ECO:0007669"/>
    <property type="project" value="UniProtKB-KW"/>
</dbReference>
<dbReference type="AlphaFoldDB" id="A0AAV4TXK1"/>
<dbReference type="Gene3D" id="2.30.30.140">
    <property type="match status" value="1"/>
</dbReference>
<keyword evidence="2" id="KW-0863">Zinc-finger</keyword>
<dbReference type="InterPro" id="IPR011124">
    <property type="entry name" value="Znf_CW"/>
</dbReference>
<protein>
    <recommendedName>
        <fullName evidence="5">CW-type domain-containing protein</fullName>
    </recommendedName>
</protein>
<evidence type="ECO:0000256" key="4">
    <source>
        <dbReference type="SAM" id="MobiDB-lite"/>
    </source>
</evidence>
<gene>
    <name evidence="6" type="ORF">CEXT_765681</name>
</gene>
<dbReference type="Gene3D" id="3.30.40.100">
    <property type="match status" value="1"/>
</dbReference>